<reference evidence="3" key="1">
    <citation type="journal article" date="2019" name="Int. J. Syst. Evol. Microbiol.">
        <title>The Global Catalogue of Microorganisms (GCM) 10K type strain sequencing project: providing services to taxonomists for standard genome sequencing and annotation.</title>
        <authorList>
            <consortium name="The Broad Institute Genomics Platform"/>
            <consortium name="The Broad Institute Genome Sequencing Center for Infectious Disease"/>
            <person name="Wu L."/>
            <person name="Ma J."/>
        </authorList>
    </citation>
    <scope>NUCLEOTIDE SEQUENCE [LARGE SCALE GENOMIC DNA]</scope>
    <source>
        <strain evidence="3">KCTC 33576</strain>
    </source>
</reference>
<organism evidence="2 3">
    <name type="scientific">Populibacterium corticicola</name>
    <dbReference type="NCBI Taxonomy" id="1812826"/>
    <lineage>
        <taxon>Bacteria</taxon>
        <taxon>Bacillati</taxon>
        <taxon>Actinomycetota</taxon>
        <taxon>Actinomycetes</taxon>
        <taxon>Micrococcales</taxon>
        <taxon>Jonesiaceae</taxon>
        <taxon>Populibacterium</taxon>
    </lineage>
</organism>
<sequence>MDNKQSTTEKILAIGISFAAGWIAQKVVEKVWDKSTGGLSHSLDDDDARIASIVTFSAVSAIAATLTQVLAKRSSAKVVRRIAAPKS</sequence>
<feature type="transmembrane region" description="Helical" evidence="1">
    <location>
        <begin position="12"/>
        <end position="28"/>
    </location>
</feature>
<keyword evidence="1" id="KW-1133">Transmembrane helix</keyword>
<accession>A0ABW5XEJ9</accession>
<proteinExistence type="predicted"/>
<comment type="caution">
    <text evidence="2">The sequence shown here is derived from an EMBL/GenBank/DDBJ whole genome shotgun (WGS) entry which is preliminary data.</text>
</comment>
<evidence type="ECO:0000256" key="1">
    <source>
        <dbReference type="SAM" id="Phobius"/>
    </source>
</evidence>
<evidence type="ECO:0000313" key="3">
    <source>
        <dbReference type="Proteomes" id="UP001597391"/>
    </source>
</evidence>
<feature type="transmembrane region" description="Helical" evidence="1">
    <location>
        <begin position="48"/>
        <end position="71"/>
    </location>
</feature>
<evidence type="ECO:0000313" key="2">
    <source>
        <dbReference type="EMBL" id="MFD2840072.1"/>
    </source>
</evidence>
<dbReference type="RefSeq" id="WP_377465726.1">
    <property type="nucleotide sequence ID" value="NZ_JBHUOP010000002.1"/>
</dbReference>
<protein>
    <submittedName>
        <fullName evidence="2">DUF4235 domain-containing protein</fullName>
    </submittedName>
</protein>
<dbReference type="Proteomes" id="UP001597391">
    <property type="component" value="Unassembled WGS sequence"/>
</dbReference>
<keyword evidence="1" id="KW-0472">Membrane</keyword>
<keyword evidence="1" id="KW-0812">Transmembrane</keyword>
<name>A0ABW5XEJ9_9MICO</name>
<dbReference type="Pfam" id="PF14019">
    <property type="entry name" value="DUF4235"/>
    <property type="match status" value="1"/>
</dbReference>
<gene>
    <name evidence="2" type="ORF">ACFSYH_05755</name>
</gene>
<dbReference type="EMBL" id="JBHUOP010000002">
    <property type="protein sequence ID" value="MFD2840072.1"/>
    <property type="molecule type" value="Genomic_DNA"/>
</dbReference>
<dbReference type="InterPro" id="IPR025329">
    <property type="entry name" value="DUF4235"/>
</dbReference>
<keyword evidence="3" id="KW-1185">Reference proteome</keyword>